<gene>
    <name evidence="1" type="ORF">DGAL_LOCUS12585</name>
</gene>
<evidence type="ECO:0000313" key="2">
    <source>
        <dbReference type="Proteomes" id="UP000789390"/>
    </source>
</evidence>
<keyword evidence="2" id="KW-1185">Reference proteome</keyword>
<reference evidence="1" key="1">
    <citation type="submission" date="2021-11" db="EMBL/GenBank/DDBJ databases">
        <authorList>
            <person name="Schell T."/>
        </authorList>
    </citation>
    <scope>NUCLEOTIDE SEQUENCE</scope>
    <source>
        <strain evidence="1">M5</strain>
    </source>
</reference>
<dbReference type="AlphaFoldDB" id="A0A8J2S0J8"/>
<dbReference type="EMBL" id="CAKKLH010000290">
    <property type="protein sequence ID" value="CAH0109122.1"/>
    <property type="molecule type" value="Genomic_DNA"/>
</dbReference>
<sequence>MSVALMTTVSARTWKIEYPGQIESQAEQCGRICIWFANRTCTHFTHANGICYLKRNENGWQEIDEVGNTCGFIPGRSLQPLFPPN</sequence>
<evidence type="ECO:0008006" key="3">
    <source>
        <dbReference type="Google" id="ProtNLM"/>
    </source>
</evidence>
<dbReference type="Gene3D" id="3.50.4.10">
    <property type="entry name" value="Hepatocyte Growth Factor"/>
    <property type="match status" value="1"/>
</dbReference>
<dbReference type="OrthoDB" id="6349658at2759"/>
<name>A0A8J2S0J8_9CRUS</name>
<protein>
    <recommendedName>
        <fullName evidence="3">Apple domain-containing protein</fullName>
    </recommendedName>
</protein>
<accession>A0A8J2S0J8</accession>
<dbReference type="Proteomes" id="UP000789390">
    <property type="component" value="Unassembled WGS sequence"/>
</dbReference>
<comment type="caution">
    <text evidence="1">The sequence shown here is derived from an EMBL/GenBank/DDBJ whole genome shotgun (WGS) entry which is preliminary data.</text>
</comment>
<evidence type="ECO:0000313" key="1">
    <source>
        <dbReference type="EMBL" id="CAH0109122.1"/>
    </source>
</evidence>
<organism evidence="1 2">
    <name type="scientific">Daphnia galeata</name>
    <dbReference type="NCBI Taxonomy" id="27404"/>
    <lineage>
        <taxon>Eukaryota</taxon>
        <taxon>Metazoa</taxon>
        <taxon>Ecdysozoa</taxon>
        <taxon>Arthropoda</taxon>
        <taxon>Crustacea</taxon>
        <taxon>Branchiopoda</taxon>
        <taxon>Diplostraca</taxon>
        <taxon>Cladocera</taxon>
        <taxon>Anomopoda</taxon>
        <taxon>Daphniidae</taxon>
        <taxon>Daphnia</taxon>
    </lineage>
</organism>
<proteinExistence type="predicted"/>